<dbReference type="AlphaFoldDB" id="K9EBN6"/>
<dbReference type="InterPro" id="IPR001887">
    <property type="entry name" value="Barnase"/>
</dbReference>
<keyword evidence="8" id="KW-1185">Reference proteome</keyword>
<evidence type="ECO:0000313" key="8">
    <source>
        <dbReference type="Proteomes" id="UP000009875"/>
    </source>
</evidence>
<evidence type="ECO:0000256" key="2">
    <source>
        <dbReference type="ARBA" id="ARBA00009006"/>
    </source>
</evidence>
<dbReference type="GO" id="GO:0016787">
    <property type="term" value="F:hydrolase activity"/>
    <property type="evidence" value="ECO:0007669"/>
    <property type="project" value="UniProtKB-KW"/>
</dbReference>
<evidence type="ECO:0000256" key="3">
    <source>
        <dbReference type="ARBA" id="ARBA00022214"/>
    </source>
</evidence>
<gene>
    <name evidence="7" type="ORF">HMPREF9698_00400</name>
</gene>
<comment type="similarity">
    <text evidence="2">Belongs to the ribonuclease N1/T1 family.</text>
</comment>
<evidence type="ECO:0000256" key="1">
    <source>
        <dbReference type="ARBA" id="ARBA00004613"/>
    </source>
</evidence>
<proteinExistence type="inferred from homology"/>
<dbReference type="OrthoDB" id="9803442at2"/>
<keyword evidence="4" id="KW-0964">Secreted</keyword>
<name>K9EBN6_9LACT</name>
<comment type="caution">
    <text evidence="7">The sequence shown here is derived from an EMBL/GenBank/DDBJ whole genome shotgun (WGS) entry which is preliminary data.</text>
</comment>
<evidence type="ECO:0000256" key="4">
    <source>
        <dbReference type="ARBA" id="ARBA00022525"/>
    </source>
</evidence>
<dbReference type="GO" id="GO:0003723">
    <property type="term" value="F:RNA binding"/>
    <property type="evidence" value="ECO:0007669"/>
    <property type="project" value="InterPro"/>
</dbReference>
<dbReference type="STRING" id="883081.HMPREF9698_00400"/>
<dbReference type="GO" id="GO:0004521">
    <property type="term" value="F:RNA endonuclease activity"/>
    <property type="evidence" value="ECO:0007669"/>
    <property type="project" value="InterPro"/>
</dbReference>
<keyword evidence="5" id="KW-0540">Nuclease</keyword>
<protein>
    <recommendedName>
        <fullName evidence="3">Ribonuclease</fullName>
    </recommendedName>
</protein>
<dbReference type="EMBL" id="AGXA01000005">
    <property type="protein sequence ID" value="EKU94088.1"/>
    <property type="molecule type" value="Genomic_DNA"/>
</dbReference>
<organism evidence="7 8">
    <name type="scientific">Alloiococcus otitis ATCC 51267</name>
    <dbReference type="NCBI Taxonomy" id="883081"/>
    <lineage>
        <taxon>Bacteria</taxon>
        <taxon>Bacillati</taxon>
        <taxon>Bacillota</taxon>
        <taxon>Bacilli</taxon>
        <taxon>Lactobacillales</taxon>
        <taxon>Carnobacteriaceae</taxon>
        <taxon>Alloiococcus</taxon>
    </lineage>
</organism>
<reference evidence="7 8" key="1">
    <citation type="submission" date="2012-09" db="EMBL/GenBank/DDBJ databases">
        <title>The Genome Sequence of Alloiococcus otitis ATCC 51267.</title>
        <authorList>
            <consortium name="The Broad Institute Genome Sequencing Platform"/>
            <person name="Earl A."/>
            <person name="Ward D."/>
            <person name="Feldgarden M."/>
            <person name="Gevers D."/>
            <person name="Huys G."/>
            <person name="Walker B."/>
            <person name="Young S.K."/>
            <person name="Zeng Q."/>
            <person name="Gargeya S."/>
            <person name="Fitzgerald M."/>
            <person name="Haas B."/>
            <person name="Abouelleil A."/>
            <person name="Alvarado L."/>
            <person name="Arachchi H.M."/>
            <person name="Berlin A.M."/>
            <person name="Chapman S.B."/>
            <person name="Goldberg J."/>
            <person name="Griggs A."/>
            <person name="Gujja S."/>
            <person name="Hansen M."/>
            <person name="Howarth C."/>
            <person name="Imamovic A."/>
            <person name="Larimer J."/>
            <person name="McCowen C."/>
            <person name="Montmayeur A."/>
            <person name="Murphy C."/>
            <person name="Neiman D."/>
            <person name="Pearson M."/>
            <person name="Priest M."/>
            <person name="Roberts A."/>
            <person name="Saif S."/>
            <person name="Shea T."/>
            <person name="Sisk P."/>
            <person name="Sykes S."/>
            <person name="Wortman J."/>
            <person name="Nusbaum C."/>
            <person name="Birren B."/>
        </authorList>
    </citation>
    <scope>NUCLEOTIDE SEQUENCE [LARGE SCALE GENOMIC DNA]</scope>
    <source>
        <strain evidence="7 8">ATCC 51267</strain>
    </source>
</reference>
<dbReference type="GO" id="GO:0005576">
    <property type="term" value="C:extracellular region"/>
    <property type="evidence" value="ECO:0007669"/>
    <property type="project" value="UniProtKB-SubCell"/>
</dbReference>
<evidence type="ECO:0000256" key="6">
    <source>
        <dbReference type="ARBA" id="ARBA00022801"/>
    </source>
</evidence>
<evidence type="ECO:0000256" key="5">
    <source>
        <dbReference type="ARBA" id="ARBA00022722"/>
    </source>
</evidence>
<accession>K9EBN6</accession>
<dbReference type="Gene3D" id="3.10.450.30">
    <property type="entry name" value="Microbial ribonucleases"/>
    <property type="match status" value="1"/>
</dbReference>
<dbReference type="HOGENOM" id="CLU_104572_2_0_9"/>
<comment type="subcellular location">
    <subcellularLocation>
        <location evidence="1">Secreted</location>
    </subcellularLocation>
</comment>
<keyword evidence="6" id="KW-0378">Hydrolase</keyword>
<dbReference type="Pfam" id="PF00545">
    <property type="entry name" value="Ribonuclease"/>
    <property type="match status" value="1"/>
</dbReference>
<dbReference type="SUPFAM" id="SSF53933">
    <property type="entry name" value="Microbial ribonucleases"/>
    <property type="match status" value="1"/>
</dbReference>
<dbReference type="Proteomes" id="UP000009875">
    <property type="component" value="Unassembled WGS sequence"/>
</dbReference>
<sequence>MTKKQKQVLSALAALILGLLGLFGIDLVGEEASQGSDQAASQQTWKDEEGQAEVGALDPNGHYTDKQNVVDFIDNFQQLPDNYLTKEEARNLGWVPSEGNLDEVAPGMSIGGDVFGNFEGNLPDEPGRQYYEADINYDGGFRNAERLVFSDDGLYFYTDDHYDNFEEVQPSQAKGV</sequence>
<dbReference type="RefSeq" id="WP_003776830.1">
    <property type="nucleotide sequence ID" value="NZ_JH992957.1"/>
</dbReference>
<evidence type="ECO:0000313" key="7">
    <source>
        <dbReference type="EMBL" id="EKU94088.1"/>
    </source>
</evidence>
<dbReference type="InterPro" id="IPR000026">
    <property type="entry name" value="N1-like"/>
</dbReference>
<dbReference type="InterPro" id="IPR016191">
    <property type="entry name" value="Ribonuclease/ribotoxin"/>
</dbReference>
<dbReference type="PRINTS" id="PR00117">
    <property type="entry name" value="BARNASE"/>
</dbReference>
<dbReference type="eggNOG" id="COG4290">
    <property type="taxonomic scope" value="Bacteria"/>
</dbReference>